<organism evidence="24 25">
    <name type="scientific">Buteo japonicus</name>
    <dbReference type="NCBI Taxonomy" id="224669"/>
    <lineage>
        <taxon>Eukaryota</taxon>
        <taxon>Metazoa</taxon>
        <taxon>Chordata</taxon>
        <taxon>Craniata</taxon>
        <taxon>Vertebrata</taxon>
        <taxon>Euteleostomi</taxon>
        <taxon>Archelosauria</taxon>
        <taxon>Archosauria</taxon>
        <taxon>Dinosauria</taxon>
        <taxon>Saurischia</taxon>
        <taxon>Theropoda</taxon>
        <taxon>Coelurosauria</taxon>
        <taxon>Aves</taxon>
        <taxon>Neognathae</taxon>
        <taxon>Neoaves</taxon>
        <taxon>Telluraves</taxon>
        <taxon>Accipitrimorphae</taxon>
        <taxon>Accipitriformes</taxon>
        <taxon>Accipitridae</taxon>
        <taxon>Accipitrinae</taxon>
        <taxon>Buteo</taxon>
    </lineage>
</organism>
<dbReference type="Gene3D" id="2.30.29.30">
    <property type="entry name" value="Pleckstrin-homology domain (PH domain)/Phosphotyrosine-binding domain (PTB)"/>
    <property type="match status" value="1"/>
</dbReference>
<dbReference type="GO" id="GO:0010970">
    <property type="term" value="P:transport along microtubule"/>
    <property type="evidence" value="ECO:0007669"/>
    <property type="project" value="UniProtKB-ARBA"/>
</dbReference>
<dbReference type="Ensembl" id="ENSBJAT00000013479.1">
    <property type="protein sequence ID" value="ENSBJAP00000013122.1"/>
    <property type="gene ID" value="ENSBJAG00000004985.1"/>
</dbReference>
<evidence type="ECO:0000259" key="21">
    <source>
        <dbReference type="PROSITE" id="PS50003"/>
    </source>
</evidence>
<evidence type="ECO:0000259" key="22">
    <source>
        <dbReference type="PROSITE" id="PS50006"/>
    </source>
</evidence>
<dbReference type="EC" id="5.6.1.3" evidence="17"/>
<proteinExistence type="inferred from homology"/>
<dbReference type="InterPro" id="IPR022164">
    <property type="entry name" value="Kinesin-like"/>
</dbReference>
<dbReference type="Gene3D" id="2.60.200.20">
    <property type="match status" value="1"/>
</dbReference>
<evidence type="ECO:0000256" key="6">
    <source>
        <dbReference type="ARBA" id="ARBA00022741"/>
    </source>
</evidence>
<dbReference type="InterPro" id="IPR022140">
    <property type="entry name" value="Kinesin-like_KIF1-typ"/>
</dbReference>
<dbReference type="FunFam" id="3.40.850.10:FF:000004">
    <property type="entry name" value="Kinesin-like protein isoform 2"/>
    <property type="match status" value="1"/>
</dbReference>
<dbReference type="InterPro" id="IPR000253">
    <property type="entry name" value="FHA_dom"/>
</dbReference>
<dbReference type="InterPro" id="IPR036961">
    <property type="entry name" value="Kinesin_motor_dom_sf"/>
</dbReference>
<dbReference type="SUPFAM" id="SSF50729">
    <property type="entry name" value="PH domain-like"/>
    <property type="match status" value="1"/>
</dbReference>
<keyword evidence="8" id="KW-0770">Synapse</keyword>
<dbReference type="SUPFAM" id="SSF49879">
    <property type="entry name" value="SMAD/FHA domain"/>
    <property type="match status" value="1"/>
</dbReference>
<feature type="domain" description="PH" evidence="21">
    <location>
        <begin position="1558"/>
        <end position="1656"/>
    </location>
</feature>
<dbReference type="Pfam" id="PF00498">
    <property type="entry name" value="FHA"/>
    <property type="match status" value="1"/>
</dbReference>
<reference evidence="24" key="1">
    <citation type="submission" date="2025-08" db="UniProtKB">
        <authorList>
            <consortium name="Ensembl"/>
        </authorList>
    </citation>
    <scope>IDENTIFICATION</scope>
</reference>
<evidence type="ECO:0000256" key="11">
    <source>
        <dbReference type="ARBA" id="ARBA00023175"/>
    </source>
</evidence>
<dbReference type="PROSITE" id="PS50067">
    <property type="entry name" value="KINESIN_MOTOR_2"/>
    <property type="match status" value="1"/>
</dbReference>
<evidence type="ECO:0000256" key="5">
    <source>
        <dbReference type="ARBA" id="ARBA00022701"/>
    </source>
</evidence>
<dbReference type="PANTHER" id="PTHR47117">
    <property type="entry name" value="STAR-RELATED LIPID TRANSFER PROTEIN 9"/>
    <property type="match status" value="1"/>
</dbReference>
<comment type="similarity">
    <text evidence="18">Belongs to the TRAFAC class myosin-kinesin ATPase superfamily. Kinesin family.</text>
</comment>
<feature type="coiled-coil region" evidence="19">
    <location>
        <begin position="601"/>
        <end position="650"/>
    </location>
</feature>
<dbReference type="GO" id="GO:0008017">
    <property type="term" value="F:microtubule binding"/>
    <property type="evidence" value="ECO:0007669"/>
    <property type="project" value="InterPro"/>
</dbReference>
<keyword evidence="14" id="KW-0968">Cytoplasmic vesicle</keyword>
<dbReference type="Pfam" id="PF00169">
    <property type="entry name" value="PH"/>
    <property type="match status" value="1"/>
</dbReference>
<evidence type="ECO:0000256" key="15">
    <source>
        <dbReference type="ARBA" id="ARBA00034103"/>
    </source>
</evidence>
<keyword evidence="11 18" id="KW-0505">Motor protein</keyword>
<keyword evidence="4" id="KW-0597">Phosphoprotein</keyword>
<protein>
    <recommendedName>
        <fullName evidence="17">plus-end-directed kinesin ATPase</fullName>
        <ecNumber evidence="17">5.6.1.3</ecNumber>
    </recommendedName>
</protein>
<dbReference type="InterPro" id="IPR019821">
    <property type="entry name" value="Kinesin_motor_CS"/>
</dbReference>
<comment type="catalytic activity">
    <reaction evidence="16">
        <text>ATP + H2O + a kinesin associated with a microtubule at position (n) = ADP + phosphate a kinesin associated with a microtubule at position (n+1, toward the plus end).</text>
        <dbReference type="EC" id="5.6.1.3"/>
    </reaction>
</comment>
<dbReference type="GO" id="GO:0005524">
    <property type="term" value="F:ATP binding"/>
    <property type="evidence" value="ECO:0007669"/>
    <property type="project" value="UniProtKB-UniRule"/>
</dbReference>
<keyword evidence="10" id="KW-0472">Membrane</keyword>
<dbReference type="GO" id="GO:0030658">
    <property type="term" value="C:transport vesicle membrane"/>
    <property type="evidence" value="ECO:0007669"/>
    <property type="project" value="UniProtKB-SubCell"/>
</dbReference>
<dbReference type="FunFam" id="2.60.200.20:FF:000001">
    <property type="entry name" value="Kinesin family member 1B"/>
    <property type="match status" value="1"/>
</dbReference>
<feature type="coiled-coil region" evidence="19">
    <location>
        <begin position="403"/>
        <end position="430"/>
    </location>
</feature>
<evidence type="ECO:0000256" key="20">
    <source>
        <dbReference type="SAM" id="MobiDB-lite"/>
    </source>
</evidence>
<reference evidence="24" key="2">
    <citation type="submission" date="2025-09" db="UniProtKB">
        <authorList>
            <consortium name="Ensembl"/>
        </authorList>
    </citation>
    <scope>IDENTIFICATION</scope>
</reference>
<evidence type="ECO:0000313" key="25">
    <source>
        <dbReference type="Proteomes" id="UP000694555"/>
    </source>
</evidence>
<dbReference type="PANTHER" id="PTHR47117:SF2">
    <property type="entry name" value="KINESIN-LIKE PROTEIN KIF1A ISOFORM X1"/>
    <property type="match status" value="1"/>
</dbReference>
<dbReference type="CDD" id="cd22726">
    <property type="entry name" value="FHA_KIF1A"/>
    <property type="match status" value="1"/>
</dbReference>
<comment type="subcellular location">
    <subcellularLocation>
        <location evidence="1">Cytoplasm</location>
        <location evidence="1">Cytoskeleton</location>
    </subcellularLocation>
    <subcellularLocation>
        <location evidence="2">Cytoplasmic vesicle</location>
        <location evidence="2">Secretory vesicle membrane</location>
    </subcellularLocation>
    <subcellularLocation>
        <location evidence="15">Synapse</location>
    </subcellularLocation>
</comment>
<dbReference type="SMART" id="SM00240">
    <property type="entry name" value="FHA"/>
    <property type="match status" value="1"/>
</dbReference>
<dbReference type="InterPro" id="IPR027417">
    <property type="entry name" value="P-loop_NTPase"/>
</dbReference>
<dbReference type="FunFam" id="2.30.29.30:FF:000023">
    <property type="entry name" value="Kinesin family member 1B"/>
    <property type="match status" value="1"/>
</dbReference>
<dbReference type="Proteomes" id="UP000694555">
    <property type="component" value="Unplaced"/>
</dbReference>
<dbReference type="Pfam" id="PF12473">
    <property type="entry name" value="DUF3694"/>
    <property type="match status" value="1"/>
</dbReference>
<dbReference type="PROSITE" id="PS00411">
    <property type="entry name" value="KINESIN_MOTOR_1"/>
    <property type="match status" value="1"/>
</dbReference>
<evidence type="ECO:0000256" key="14">
    <source>
        <dbReference type="ARBA" id="ARBA00023329"/>
    </source>
</evidence>
<keyword evidence="3" id="KW-0963">Cytoplasm</keyword>
<keyword evidence="7 18" id="KW-0067">ATP-binding</keyword>
<dbReference type="InterPro" id="IPR008984">
    <property type="entry name" value="SMAD_FHA_dom_sf"/>
</dbReference>
<feature type="binding site" evidence="18">
    <location>
        <begin position="61"/>
        <end position="68"/>
    </location>
    <ligand>
        <name>ATP</name>
        <dbReference type="ChEBI" id="CHEBI:30616"/>
    </ligand>
</feature>
<feature type="compositionally biased region" description="Basic and acidic residues" evidence="20">
    <location>
        <begin position="1526"/>
        <end position="1543"/>
    </location>
</feature>
<evidence type="ECO:0000256" key="1">
    <source>
        <dbReference type="ARBA" id="ARBA00004245"/>
    </source>
</evidence>
<dbReference type="Pfam" id="PF16183">
    <property type="entry name" value="Kinesin_assoc"/>
    <property type="match status" value="1"/>
</dbReference>
<dbReference type="GO" id="GO:0005874">
    <property type="term" value="C:microtubule"/>
    <property type="evidence" value="ECO:0007669"/>
    <property type="project" value="UniProtKB-KW"/>
</dbReference>
<evidence type="ECO:0000313" key="24">
    <source>
        <dbReference type="Ensembl" id="ENSBJAP00000013122.1"/>
    </source>
</evidence>
<dbReference type="InterPro" id="IPR001849">
    <property type="entry name" value="PH_domain"/>
</dbReference>
<dbReference type="PROSITE" id="PS50006">
    <property type="entry name" value="FHA_DOMAIN"/>
    <property type="match status" value="1"/>
</dbReference>
<evidence type="ECO:0000256" key="19">
    <source>
        <dbReference type="SAM" id="Coils"/>
    </source>
</evidence>
<keyword evidence="12" id="KW-0206">Cytoskeleton</keyword>
<dbReference type="Pfam" id="PF00225">
    <property type="entry name" value="Kinesin"/>
    <property type="match status" value="1"/>
</dbReference>
<evidence type="ECO:0000256" key="4">
    <source>
        <dbReference type="ARBA" id="ARBA00022553"/>
    </source>
</evidence>
<evidence type="ECO:0000256" key="17">
    <source>
        <dbReference type="ARBA" id="ARBA00066390"/>
    </source>
</evidence>
<dbReference type="SMART" id="SM00129">
    <property type="entry name" value="KISc"/>
    <property type="match status" value="1"/>
</dbReference>
<dbReference type="Gene3D" id="6.10.250.2520">
    <property type="match status" value="1"/>
</dbReference>
<feature type="domain" description="FHA" evidence="22">
    <location>
        <begin position="489"/>
        <end position="545"/>
    </location>
</feature>
<keyword evidence="25" id="KW-1185">Reference proteome</keyword>
<evidence type="ECO:0000256" key="3">
    <source>
        <dbReference type="ARBA" id="ARBA00022490"/>
    </source>
</evidence>
<evidence type="ECO:0000256" key="9">
    <source>
        <dbReference type="ARBA" id="ARBA00023054"/>
    </source>
</evidence>
<evidence type="ECO:0000259" key="23">
    <source>
        <dbReference type="PROSITE" id="PS50067"/>
    </source>
</evidence>
<feature type="compositionally biased region" description="Low complexity" evidence="20">
    <location>
        <begin position="1392"/>
        <end position="1416"/>
    </location>
</feature>
<dbReference type="InterPro" id="IPR049779">
    <property type="entry name" value="FHA_KIF1A"/>
</dbReference>
<dbReference type="SMART" id="SM00233">
    <property type="entry name" value="PH"/>
    <property type="match status" value="1"/>
</dbReference>
<evidence type="ECO:0000256" key="18">
    <source>
        <dbReference type="PROSITE-ProRule" id="PRU00283"/>
    </source>
</evidence>
<dbReference type="PRINTS" id="PR00380">
    <property type="entry name" value="KINESINHEAVY"/>
</dbReference>
<keyword evidence="9 19" id="KW-0175">Coiled coil</keyword>
<dbReference type="InterPro" id="IPR049780">
    <property type="entry name" value="PH_KIFIA_KIFIB"/>
</dbReference>
<dbReference type="InterPro" id="IPR032405">
    <property type="entry name" value="Kinesin_assoc"/>
</dbReference>
<evidence type="ECO:0000256" key="8">
    <source>
        <dbReference type="ARBA" id="ARBA00023018"/>
    </source>
</evidence>
<dbReference type="Gene3D" id="3.40.850.10">
    <property type="entry name" value="Kinesin motor domain"/>
    <property type="match status" value="1"/>
</dbReference>
<feature type="region of interest" description="Disordered" evidence="20">
    <location>
        <begin position="1507"/>
        <end position="1543"/>
    </location>
</feature>
<feature type="domain" description="Kinesin motor" evidence="23">
    <location>
        <begin position="1"/>
        <end position="318"/>
    </location>
</feature>
<dbReference type="Pfam" id="PF12423">
    <property type="entry name" value="KIF1B"/>
    <property type="match status" value="1"/>
</dbReference>
<name>A0A8C0HLN8_9AVES</name>
<dbReference type="GO" id="GO:0008574">
    <property type="term" value="F:plus-end-directed microtubule motor activity"/>
    <property type="evidence" value="ECO:0007669"/>
    <property type="project" value="UniProtKB-EC"/>
</dbReference>
<evidence type="ECO:0000256" key="10">
    <source>
        <dbReference type="ARBA" id="ARBA00023136"/>
    </source>
</evidence>
<evidence type="ECO:0000256" key="16">
    <source>
        <dbReference type="ARBA" id="ARBA00050273"/>
    </source>
</evidence>
<dbReference type="CDD" id="cd01365">
    <property type="entry name" value="KISc_KIF1A_KIF1B"/>
    <property type="match status" value="1"/>
</dbReference>
<dbReference type="CDD" id="cd01233">
    <property type="entry name" value="PH_KIFIA_KIFIB"/>
    <property type="match status" value="1"/>
</dbReference>
<evidence type="ECO:0000256" key="13">
    <source>
        <dbReference type="ARBA" id="ARBA00023235"/>
    </source>
</evidence>
<evidence type="ECO:0000256" key="7">
    <source>
        <dbReference type="ARBA" id="ARBA00022840"/>
    </source>
</evidence>
<sequence>ILNPKQPKETPKSFSFDYSYWSHTTPADINYASQKQVYRDIGEEMLQHAFEGYNVCIFAYGQTGAGKSYTMMGKQEKDQQGIIPQLCEDLFSRINDTTNDNMSYSVEVSYMEIYCERVRDLLNPKNKGNLRVREHPLMGPYVEDLSKLAVTSYNDIQDLMDSGNKARTVAATNMNETSSRSHAVFNIIFTQKRHDAETDITTEKVSKISLVDLAGSERADSTGAKGTRLKEGANINKSLTTLGKVISALAEMDSGPNKNKKKKKTDFIPYRDSVLTWLLRENLGGNSRTAMVAALSPADINYDETLSTLRYADRAKQIRCNAVINEDPNNKLIRELKDEVARLRDLLYAQGLGDIIDTHPAAGGSKLTNAIAGISPSSSLSALSSRAASVASLHERIMFAPGSEEAIERLKETEKIIAELNETWEEKLRRTEAIRMEREALLAEMGVAMREDGGTLGVFSPKKTPHLVNLNEDPLMSECLLYYIKDGITRVGREDAEKRQDIVLSGHFIKEEHCLFRSDTKTGGEVIVTLEPCEGADTYVNGKKVTEPSILRSGNRIIMGKSHVFRFNHPEQARQERERTPCAETPAEPVDWAFAQRELLEKQGIDMKQEMEQRLQELEDQYRREREEANYLLEQQRLDYESKLEALQKQMDSRYYPEANEEEEEPEDEVQWTEREFELALWAFRKWKWYQFTSLRDLLWGNAIFLKEANAISVELKKKVQFQFVLLTDTLYSPLPPDLLPPDAAKDREKRPFPRTIVAVEVQDQKNGATHYWTLEKLRQRLDLMREMYDRAAEVPSSVIEDCDNVVTGGDPFYDRFPWFRLVGRAFVYLSNLLYPVPLVHRVAIVSEKGEVKGFLRVAVQAISADEEAPDYGSGVRQSGTAKISFDDQHFEKFQSESCPAVGMSRSGTSQEELRIVEGQGQVSDVGPSADEVNNNTCAVTPEDLLLDSPEKPAPDGPLEAALDHLKLGSIFTFRVTVLQASSISAEYADIFCQFNFIHRHDEAFSTEPLKNTGRGPPLGFYHVQNIAVEVTKSFIEYIKSQPIVFEVFGHYQQHPFPPLCKDVLSPLRPSRRHFPRVMPLSKPVPATKLSTMTRPSAGPCQCKYDLMVFFEICELEANGDYIPAVVDHRGGMPCHGTFLLHQGIQRRITVTLVHETGSLIRWKEVRELVVGRIRNTPEADESLIDPNILSLNILSSGYIHPSQEDRQFLDSDMPRTFYQFEAAWDSSMHNSLLLNRVTPYREKIYITLSAYIEMENCTQPAVITKDFCMVFYSRDAKLPASRSIRNLFGSGTLRASESNRVTGVYELSLCRVADAGSPGMQRRRRRVLDTSVAYVRGEENLAGWRPRSDSLILDHQWELEKLSLLQEVEKTRHYLLLREKLETTQRLGLETLSPCSSEDSESRSTSSVSSPLSVDGAPEGRISPTETPSERQKELAVKCLRLLTHTFNREYSHSHVCISASESKLSEMSVTLIRDPSMPALGVTTLTPSSTCPSLVEGRYNAMEVRPPQISSRAESPDLEPAVEGEQKKSPARRPEEEKEPQRLLVPDIQEIRVSPIVSKKGYLHFLEPHTNGWVKRFVVVRRPYVYIYNSDKDAVERAILNLSKAQVEYSEDQQAMLKTPNTFAVCTEHRGILLQASSDKDMHDWLYAFNPLLAGSIRSKLSRRRTAQMRI</sequence>
<feature type="region of interest" description="Disordered" evidence="20">
    <location>
        <begin position="1392"/>
        <end position="1432"/>
    </location>
</feature>
<evidence type="ECO:0000256" key="2">
    <source>
        <dbReference type="ARBA" id="ARBA00004250"/>
    </source>
</evidence>
<dbReference type="GO" id="GO:0045202">
    <property type="term" value="C:synapse"/>
    <property type="evidence" value="ECO:0007669"/>
    <property type="project" value="UniProtKB-SubCell"/>
</dbReference>
<dbReference type="InterPro" id="IPR011993">
    <property type="entry name" value="PH-like_dom_sf"/>
</dbReference>
<keyword evidence="6 18" id="KW-0547">Nucleotide-binding</keyword>
<dbReference type="SUPFAM" id="SSF52540">
    <property type="entry name" value="P-loop containing nucleoside triphosphate hydrolases"/>
    <property type="match status" value="1"/>
</dbReference>
<dbReference type="InterPro" id="IPR001752">
    <property type="entry name" value="Kinesin_motor_dom"/>
</dbReference>
<keyword evidence="5" id="KW-0493">Microtubule</keyword>
<dbReference type="PROSITE" id="PS50003">
    <property type="entry name" value="PH_DOMAIN"/>
    <property type="match status" value="1"/>
</dbReference>
<keyword evidence="13" id="KW-0413">Isomerase</keyword>
<evidence type="ECO:0000256" key="12">
    <source>
        <dbReference type="ARBA" id="ARBA00023212"/>
    </source>
</evidence>
<accession>A0A8C0HLN8</accession>